<evidence type="ECO:0000256" key="9">
    <source>
        <dbReference type="ARBA" id="ARBA00022532"/>
    </source>
</evidence>
<dbReference type="InterPro" id="IPR050573">
    <property type="entry name" value="SDH/FRD_Iron-Sulfur"/>
</dbReference>
<reference evidence="28" key="3">
    <citation type="submission" date="2017-11" db="EMBL/GenBank/DDBJ databases">
        <title>Complete genome sequence of Moraxella osloensis NP7 isolated from human skin.</title>
        <authorList>
            <person name="Lee K."/>
            <person name="Lim J.Y."/>
            <person name="Hwang I."/>
        </authorList>
    </citation>
    <scope>NUCLEOTIDE SEQUENCE [LARGE SCALE GENOMIC DNA]</scope>
    <source>
        <strain evidence="28">NP7</strain>
    </source>
</reference>
<dbReference type="EMBL" id="CP047226">
    <property type="protein sequence ID" value="QHG10237.1"/>
    <property type="molecule type" value="Genomic_DNA"/>
</dbReference>
<dbReference type="Proteomes" id="UP000234914">
    <property type="component" value="Unassembled WGS sequence"/>
</dbReference>
<evidence type="ECO:0000256" key="13">
    <source>
        <dbReference type="ARBA" id="ARBA00023002"/>
    </source>
</evidence>
<reference evidence="21" key="6">
    <citation type="journal article" date="2018" name="Misainmurhag Hoiji">
        <title>Complete genome sequence of multidrug-resistant Moraxella osloensis NP7 with multiple plasmids isolated from human skin.</title>
        <authorList>
            <person name="Ganzorig M."/>
            <person name="Lim J.Y."/>
            <person name="Hwang I."/>
            <person name="Lee K."/>
        </authorList>
    </citation>
    <scope>NUCLEOTIDE SEQUENCE</scope>
    <source>
        <strain evidence="21">NP7</strain>
    </source>
</reference>
<dbReference type="FunFam" id="1.10.1060.10:FF:000001">
    <property type="entry name" value="Succinate dehydrogenase iron-sulfur subunit SdhB"/>
    <property type="match status" value="1"/>
</dbReference>
<dbReference type="GO" id="GO:0006099">
    <property type="term" value="P:tricarboxylic acid cycle"/>
    <property type="evidence" value="ECO:0007669"/>
    <property type="project" value="UniProtKB-KW"/>
</dbReference>
<evidence type="ECO:0000313" key="20">
    <source>
        <dbReference type="EMBL" id="ATW70605.1"/>
    </source>
</evidence>
<dbReference type="SUPFAM" id="SSF54292">
    <property type="entry name" value="2Fe-2S ferredoxin-like"/>
    <property type="match status" value="1"/>
</dbReference>
<evidence type="ECO:0000313" key="23">
    <source>
        <dbReference type="EMBL" id="OBX60363.1"/>
    </source>
</evidence>
<dbReference type="RefSeq" id="WP_007115066.1">
    <property type="nucleotide sequence ID" value="NZ_CALTVS010000003.1"/>
</dbReference>
<dbReference type="EC" id="1.3.5.1" evidence="5"/>
<evidence type="ECO:0000256" key="2">
    <source>
        <dbReference type="ARBA" id="ARBA00001966"/>
    </source>
</evidence>
<dbReference type="GO" id="GO:0051537">
    <property type="term" value="F:2 iron, 2 sulfur cluster binding"/>
    <property type="evidence" value="ECO:0007669"/>
    <property type="project" value="UniProtKB-KW"/>
</dbReference>
<reference evidence="20" key="2">
    <citation type="submission" date="2017-11" db="EMBL/GenBank/DDBJ databases">
        <title>Complete Genome Sequence from Moraxella oslensis YHS isolated from human skin.</title>
        <authorList>
            <person name="Lee K."/>
            <person name="Lim J.Y."/>
            <person name="Hwang I."/>
        </authorList>
    </citation>
    <scope>NUCLEOTIDE SEQUENCE</scope>
    <source>
        <strain evidence="20">YHS</strain>
    </source>
</reference>
<evidence type="ECO:0000256" key="14">
    <source>
        <dbReference type="ARBA" id="ARBA00023004"/>
    </source>
</evidence>
<comment type="cofactor">
    <cofactor evidence="2">
        <name>[4Fe-4S] cluster</name>
        <dbReference type="ChEBI" id="CHEBI:49883"/>
    </cofactor>
</comment>
<keyword evidence="8" id="KW-0004">4Fe-4S</keyword>
<dbReference type="InterPro" id="IPR004489">
    <property type="entry name" value="Succ_DH/fum_Rdtase_Fe-S"/>
</dbReference>
<dbReference type="EMBL" id="CP024443">
    <property type="protein sequence ID" value="ATW71199.1"/>
    <property type="molecule type" value="Genomic_DNA"/>
</dbReference>
<evidence type="ECO:0000256" key="7">
    <source>
        <dbReference type="ARBA" id="ARBA00022448"/>
    </source>
</evidence>
<comment type="similarity">
    <text evidence="4">Belongs to the succinate dehydrogenase/fumarate reductase iron-sulfur protein family.</text>
</comment>
<evidence type="ECO:0000256" key="15">
    <source>
        <dbReference type="ARBA" id="ARBA00023014"/>
    </source>
</evidence>
<reference evidence="22" key="8">
    <citation type="submission" date="2019-04" db="EMBL/GenBank/DDBJ databases">
        <title>Moraxella osloensis CCUG 73412, isolated from corneal scrapings as causative agent of keratitis.</title>
        <authorList>
            <person name="Connolly G."/>
            <person name="Jaen-Luchoro D."/>
            <person name="Pinyeiro-Iglesias B."/>
            <person name="Curry A."/>
            <person name="Knowles S."/>
            <person name="Moore E.R.B."/>
        </authorList>
    </citation>
    <scope>NUCLEOTIDE SEQUENCE</scope>
    <source>
        <strain evidence="22">CCUG 73412</strain>
    </source>
</reference>
<dbReference type="InterPro" id="IPR017896">
    <property type="entry name" value="4Fe4S_Fe-S-bd"/>
</dbReference>
<dbReference type="EMBL" id="PKJS01000004">
    <property type="protein sequence ID" value="PKZ69352.1"/>
    <property type="molecule type" value="Genomic_DNA"/>
</dbReference>
<keyword evidence="13 25" id="KW-0560">Oxidoreductase</keyword>
<keyword evidence="11" id="KW-0479">Metal-binding</keyword>
<evidence type="ECO:0000256" key="12">
    <source>
        <dbReference type="ARBA" id="ARBA00022982"/>
    </source>
</evidence>
<dbReference type="KEGG" id="mos:AXE82_05630"/>
<reference evidence="26 31" key="7">
    <citation type="submission" date="2018-06" db="EMBL/GenBank/DDBJ databases">
        <authorList>
            <consortium name="Pathogen Informatics"/>
            <person name="Doyle S."/>
        </authorList>
    </citation>
    <scope>NUCLEOTIDE SEQUENCE [LARGE SCALE GENOMIC DNA]</scope>
    <source>
        <strain evidence="26 31">NCTC10465</strain>
    </source>
</reference>
<dbReference type="STRING" id="34062.AXE82_05630"/>
<dbReference type="Pfam" id="PF13085">
    <property type="entry name" value="Fer2_3"/>
    <property type="match status" value="1"/>
</dbReference>
<evidence type="ECO:0000313" key="26">
    <source>
        <dbReference type="EMBL" id="STY96570.1"/>
    </source>
</evidence>
<evidence type="ECO:0000256" key="6">
    <source>
        <dbReference type="ARBA" id="ARBA00022131"/>
    </source>
</evidence>
<dbReference type="Gene3D" id="3.10.20.30">
    <property type="match status" value="1"/>
</dbReference>
<dbReference type="Gene3D" id="1.10.1060.10">
    <property type="entry name" value="Alpha-helical ferredoxin"/>
    <property type="match status" value="1"/>
</dbReference>
<evidence type="ECO:0000313" key="27">
    <source>
        <dbReference type="Proteomes" id="UP000092509"/>
    </source>
</evidence>
<evidence type="ECO:0000313" key="22">
    <source>
        <dbReference type="EMBL" id="MDI4509831.1"/>
    </source>
</evidence>
<evidence type="ECO:0000256" key="16">
    <source>
        <dbReference type="ARBA" id="ARBA00023291"/>
    </source>
</evidence>
<dbReference type="PROSITE" id="PS51379">
    <property type="entry name" value="4FE4S_FER_2"/>
    <property type="match status" value="1"/>
</dbReference>
<proteinExistence type="inferred from homology"/>
<dbReference type="OrthoDB" id="9804391at2"/>
<evidence type="ECO:0000256" key="10">
    <source>
        <dbReference type="ARBA" id="ARBA00022714"/>
    </source>
</evidence>
<dbReference type="InterPro" id="IPR017900">
    <property type="entry name" value="4Fe4S_Fe_S_CS"/>
</dbReference>
<evidence type="ECO:0000259" key="19">
    <source>
        <dbReference type="PROSITE" id="PS51379"/>
    </source>
</evidence>
<dbReference type="GO" id="GO:0051539">
    <property type="term" value="F:4 iron, 4 sulfur cluster binding"/>
    <property type="evidence" value="ECO:0007669"/>
    <property type="project" value="UniProtKB-KW"/>
</dbReference>
<evidence type="ECO:0000256" key="4">
    <source>
        <dbReference type="ARBA" id="ARBA00009433"/>
    </source>
</evidence>
<comment type="pathway">
    <text evidence="3">Carbohydrate metabolism; tricarboxylic acid cycle; fumarate from succinate (bacterial route): step 1/1.</text>
</comment>
<evidence type="ECO:0000313" key="25">
    <source>
        <dbReference type="EMBL" id="QHG10237.1"/>
    </source>
</evidence>
<sequence length="236" mass="26859">MSRGTRTIEIFRYDPDKDAAPRMQTYQIELLDSDRMLLDVLVRLKKMDETISFRRSCREGICGSDGMNINGKNGLSCLINMNTLPQKITLRPLPGLPVVRDLVVDMNQFYEQYEKVHPYLINDQPAPPTERLQSPEDREKLNGLYECILCACCSTSCPSFWWNPDKFLGPSALLNGYRFVADSRDTSTQERLARLDDPFSLFRCRGIMNCVSVCPKGLNPTKAIGHLRNMLLDQAG</sequence>
<accession>A0A109WBN1</accession>
<evidence type="ECO:0000256" key="17">
    <source>
        <dbReference type="ARBA" id="ARBA00034078"/>
    </source>
</evidence>
<dbReference type="GO" id="GO:0022904">
    <property type="term" value="P:respiratory electron transport chain"/>
    <property type="evidence" value="ECO:0007669"/>
    <property type="project" value="TreeGrafter"/>
</dbReference>
<dbReference type="PANTHER" id="PTHR11921">
    <property type="entry name" value="SUCCINATE DEHYDROGENASE IRON-SULFUR PROTEIN"/>
    <property type="match status" value="1"/>
</dbReference>
<dbReference type="GO" id="GO:0009055">
    <property type="term" value="F:electron transfer activity"/>
    <property type="evidence" value="ECO:0007669"/>
    <property type="project" value="InterPro"/>
</dbReference>
<dbReference type="EMBL" id="UGPY01000001">
    <property type="protein sequence ID" value="STY96570.1"/>
    <property type="molecule type" value="Genomic_DNA"/>
</dbReference>
<keyword evidence="7" id="KW-0813">Transport</keyword>
<keyword evidence="10" id="KW-0001">2Fe-2S</keyword>
<evidence type="ECO:0000313" key="28">
    <source>
        <dbReference type="Proteomes" id="UP000229340"/>
    </source>
</evidence>
<keyword evidence="14" id="KW-0408">Iron</keyword>
<dbReference type="NCBIfam" id="NF004616">
    <property type="entry name" value="PRK05950.1"/>
    <property type="match status" value="1"/>
</dbReference>
<dbReference type="Pfam" id="PF13183">
    <property type="entry name" value="Fer4_8"/>
    <property type="match status" value="1"/>
</dbReference>
<evidence type="ECO:0000313" key="21">
    <source>
        <dbReference type="EMBL" id="ATW71199.1"/>
    </source>
</evidence>
<evidence type="ECO:0000256" key="11">
    <source>
        <dbReference type="ARBA" id="ARBA00022723"/>
    </source>
</evidence>
<comment type="catalytic activity">
    <reaction evidence="18">
        <text>a quinone + succinate = fumarate + a quinol</text>
        <dbReference type="Rhea" id="RHEA:40523"/>
        <dbReference type="ChEBI" id="CHEBI:24646"/>
        <dbReference type="ChEBI" id="CHEBI:29806"/>
        <dbReference type="ChEBI" id="CHEBI:30031"/>
        <dbReference type="ChEBI" id="CHEBI:132124"/>
        <dbReference type="EC" id="1.3.5.1"/>
    </reaction>
</comment>
<reference evidence="24 30" key="4">
    <citation type="submission" date="2017-12" db="EMBL/GenBank/DDBJ databases">
        <title>Phylogenetic diversity of female urinary microbiome.</title>
        <authorList>
            <person name="Thomas-White K."/>
            <person name="Wolfe A.J."/>
        </authorList>
    </citation>
    <scope>NUCLEOTIDE SEQUENCE [LARGE SCALE GENOMIC DNA]</scope>
    <source>
        <strain evidence="24 30">UMB0416</strain>
    </source>
</reference>
<comment type="cofactor">
    <cofactor evidence="17">
        <name>[2Fe-2S] cluster</name>
        <dbReference type="ChEBI" id="CHEBI:190135"/>
    </cofactor>
</comment>
<dbReference type="SUPFAM" id="SSF46548">
    <property type="entry name" value="alpha-helical ferredoxin"/>
    <property type="match status" value="1"/>
</dbReference>
<dbReference type="GO" id="GO:0046872">
    <property type="term" value="F:metal ion binding"/>
    <property type="evidence" value="ECO:0007669"/>
    <property type="project" value="UniProtKB-KW"/>
</dbReference>
<evidence type="ECO:0000313" key="30">
    <source>
        <dbReference type="Proteomes" id="UP000234914"/>
    </source>
</evidence>
<keyword evidence="31" id="KW-1185">Reference proteome</keyword>
<reference key="9">
    <citation type="submission" date="2019-12" db="EMBL/GenBank/DDBJ databases">
        <title>Whole genome sequence of Moraxella osloensis YV1.</title>
        <authorList>
            <person name="Batinovic S."/>
            <person name="Rice D.T.F."/>
            <person name="Petrovski S."/>
        </authorList>
    </citation>
    <scope>NUCLEOTIDE SEQUENCE [LARGE SCALE GENOMIC DNA]</scope>
    <source>
        <strain>YV1</strain>
    </source>
</reference>
<name>A0A109WBN1_FAUOS</name>
<reference evidence="25" key="10">
    <citation type="journal article" date="2020" name="Microbiol. Resour. Announc.">
        <title>Complete Genome Sequence of Moraxella osloensis Strain YV1, Isolated from an Australian Wastewater Treatment Plant.</title>
        <authorList>
            <person name="Batinovic S."/>
            <person name="Rice D.T.F."/>
            <person name="Seviour R.J."/>
            <person name="Petrovski S."/>
        </authorList>
    </citation>
    <scope>NUCLEOTIDE SEQUENCE</scope>
    <source>
        <strain evidence="25">YV1</strain>
    </source>
</reference>
<dbReference type="NCBIfam" id="TIGR00384">
    <property type="entry name" value="dhsB"/>
    <property type="match status" value="1"/>
</dbReference>
<evidence type="ECO:0000313" key="29">
    <source>
        <dbReference type="Proteomes" id="UP000229521"/>
    </source>
</evidence>
<dbReference type="PANTHER" id="PTHR11921:SF29">
    <property type="entry name" value="SUCCINATE DEHYDROGENASE [UBIQUINONE] IRON-SULFUR SUBUNIT, MITOCHONDRIAL"/>
    <property type="match status" value="1"/>
</dbReference>
<dbReference type="EMBL" id="CP024176">
    <property type="protein sequence ID" value="ATW70605.1"/>
    <property type="molecule type" value="Genomic_DNA"/>
</dbReference>
<keyword evidence="12" id="KW-0249">Electron transport</keyword>
<keyword evidence="16" id="KW-0003">3Fe-4S</keyword>
<dbReference type="InterPro" id="IPR009051">
    <property type="entry name" value="Helical_ferredxn"/>
</dbReference>
<evidence type="ECO:0000256" key="3">
    <source>
        <dbReference type="ARBA" id="ARBA00004894"/>
    </source>
</evidence>
<dbReference type="InterPro" id="IPR025192">
    <property type="entry name" value="Succ_DH/fum_Rdtase_N"/>
</dbReference>
<dbReference type="EMBL" id="LZMT01000060">
    <property type="protein sequence ID" value="OBX60363.1"/>
    <property type="molecule type" value="Genomic_DNA"/>
</dbReference>
<keyword evidence="9" id="KW-0816">Tricarboxylic acid cycle</keyword>
<dbReference type="GeneID" id="35778957"/>
<gene>
    <name evidence="25" type="primary">sdhB</name>
    <name evidence="23" type="ORF">A9299_06935</name>
    <name evidence="24" type="ORF">CYJ96_04315</name>
    <name evidence="22" type="ORF">E6P75_06360</name>
    <name evidence="25" type="ORF">GSF12_10330</name>
    <name evidence="26" type="ORF">NCTC10465_00328</name>
    <name evidence="21" type="ORF">NP7_12770</name>
    <name evidence="20" type="ORF">YHS_11045</name>
</gene>
<dbReference type="EMBL" id="SSCJ01000004">
    <property type="protein sequence ID" value="MDI4509831.1"/>
    <property type="molecule type" value="Genomic_DNA"/>
</dbReference>
<evidence type="ECO:0000256" key="8">
    <source>
        <dbReference type="ARBA" id="ARBA00022485"/>
    </source>
</evidence>
<dbReference type="InterPro" id="IPR036010">
    <property type="entry name" value="2Fe-2S_ferredoxin-like_sf"/>
</dbReference>
<dbReference type="AlphaFoldDB" id="A0A109WBN1"/>
<dbReference type="GO" id="GO:0051538">
    <property type="term" value="F:3 iron, 4 sulfur cluster binding"/>
    <property type="evidence" value="ECO:0007669"/>
    <property type="project" value="UniProtKB-KW"/>
</dbReference>
<evidence type="ECO:0000256" key="18">
    <source>
        <dbReference type="ARBA" id="ARBA00049220"/>
    </source>
</evidence>
<dbReference type="Proteomes" id="UP000229340">
    <property type="component" value="Chromosome"/>
</dbReference>
<dbReference type="Proteomes" id="UP000255230">
    <property type="component" value="Unassembled WGS sequence"/>
</dbReference>
<dbReference type="InterPro" id="IPR012675">
    <property type="entry name" value="Beta-grasp_dom_sf"/>
</dbReference>
<comment type="cofactor">
    <cofactor evidence="1">
        <name>[3Fe-4S] cluster</name>
        <dbReference type="ChEBI" id="CHEBI:21137"/>
    </cofactor>
</comment>
<protein>
    <recommendedName>
        <fullName evidence="6">Succinate dehydrogenase iron-sulfur subunit</fullName>
        <ecNumber evidence="5">1.3.5.1</ecNumber>
    </recommendedName>
</protein>
<evidence type="ECO:0000256" key="5">
    <source>
        <dbReference type="ARBA" id="ARBA00012792"/>
    </source>
</evidence>
<reference evidence="21 29" key="5">
    <citation type="journal article" date="2018" name="Genome Announc.">
        <title>Complete Genome Sequences of Three Moraxella osloensis Strains Isolated from Human Skin.</title>
        <authorList>
            <person name="Lim J.Y."/>
            <person name="Hwang I."/>
            <person name="Ganzorig M."/>
            <person name="Huang S.L."/>
            <person name="Cho G.S."/>
            <person name="Franz C.M.A.P."/>
            <person name="Lee K."/>
        </authorList>
    </citation>
    <scope>NUCLEOTIDE SEQUENCE [LARGE SCALE GENOMIC DNA]</scope>
    <source>
        <strain evidence="21">NP7</strain>
        <strain evidence="29">YHS</strain>
    </source>
</reference>
<feature type="domain" description="4Fe-4S ferredoxin-type" evidence="19">
    <location>
        <begin position="137"/>
        <end position="167"/>
    </location>
</feature>
<keyword evidence="15" id="KW-0411">Iron-sulfur</keyword>
<dbReference type="PROSITE" id="PS00198">
    <property type="entry name" value="4FE4S_FER_1"/>
    <property type="match status" value="1"/>
</dbReference>
<evidence type="ECO:0000313" key="24">
    <source>
        <dbReference type="EMBL" id="PKZ69352.1"/>
    </source>
</evidence>
<reference evidence="23 27" key="1">
    <citation type="submission" date="2016-06" db="EMBL/GenBank/DDBJ databases">
        <title>Draft genome of Moraxella osloensis CCUG 67237.</title>
        <authorList>
            <person name="Salva-Serra F."/>
            <person name="Engstrom-Jakobsson H."/>
            <person name="Thorell K."/>
            <person name="Gonzales-Siles L."/>
            <person name="Karlsson R."/>
            <person name="Boulund F."/>
            <person name="Engstrand L."/>
            <person name="Kristiansson E."/>
            <person name="Moore E."/>
        </authorList>
    </citation>
    <scope>NUCLEOTIDE SEQUENCE [LARGE SCALE GENOMIC DNA]</scope>
    <source>
        <strain evidence="23 27">CCUG 67237</strain>
    </source>
</reference>
<evidence type="ECO:0000313" key="31">
    <source>
        <dbReference type="Proteomes" id="UP000255230"/>
    </source>
</evidence>
<organism evidence="25">
    <name type="scientific">Faucicola osloensis</name>
    <name type="common">Moraxella osloensis</name>
    <dbReference type="NCBI Taxonomy" id="34062"/>
    <lineage>
        <taxon>Bacteria</taxon>
        <taxon>Pseudomonadati</taxon>
        <taxon>Pseudomonadota</taxon>
        <taxon>Gammaproteobacteria</taxon>
        <taxon>Moraxellales</taxon>
        <taxon>Moraxellaceae</taxon>
        <taxon>Faucicola</taxon>
    </lineage>
</organism>
<evidence type="ECO:0000256" key="1">
    <source>
        <dbReference type="ARBA" id="ARBA00001927"/>
    </source>
</evidence>
<dbReference type="GO" id="GO:0008177">
    <property type="term" value="F:succinate dehydrogenase (quinone) activity"/>
    <property type="evidence" value="ECO:0007669"/>
    <property type="project" value="UniProtKB-EC"/>
</dbReference>